<keyword evidence="7" id="KW-0460">Magnesium</keyword>
<comment type="cofactor">
    <cofactor evidence="2">
        <name>Zn(2+)</name>
        <dbReference type="ChEBI" id="CHEBI:29105"/>
    </cofactor>
</comment>
<dbReference type="InterPro" id="IPR015375">
    <property type="entry name" value="NADH_PPase-like_N"/>
</dbReference>
<dbReference type="InterPro" id="IPR015797">
    <property type="entry name" value="NUDIX_hydrolase-like_dom_sf"/>
</dbReference>
<evidence type="ECO:0000313" key="12">
    <source>
        <dbReference type="Proteomes" id="UP000254866"/>
    </source>
</evidence>
<keyword evidence="12" id="KW-1185">Reference proteome</keyword>
<dbReference type="EMBL" id="NPIC01000001">
    <property type="protein sequence ID" value="RDL40929.1"/>
    <property type="molecule type" value="Genomic_DNA"/>
</dbReference>
<dbReference type="Gene3D" id="3.90.79.20">
    <property type="match status" value="1"/>
</dbReference>
<dbReference type="PANTHER" id="PTHR42904">
    <property type="entry name" value="NUDIX HYDROLASE, NUDC SUBFAMILY"/>
    <property type="match status" value="1"/>
</dbReference>
<evidence type="ECO:0000256" key="5">
    <source>
        <dbReference type="ARBA" id="ARBA00022723"/>
    </source>
</evidence>
<comment type="catalytic activity">
    <reaction evidence="9">
        <text>a 5'-end NAD(+)-phospho-ribonucleoside in mRNA + H2O = a 5'-end phospho-adenosine-phospho-ribonucleoside in mRNA + beta-nicotinamide D-ribonucleotide + 2 H(+)</text>
        <dbReference type="Rhea" id="RHEA:60876"/>
        <dbReference type="Rhea" id="RHEA-COMP:15698"/>
        <dbReference type="Rhea" id="RHEA-COMP:15719"/>
        <dbReference type="ChEBI" id="CHEBI:14649"/>
        <dbReference type="ChEBI" id="CHEBI:15377"/>
        <dbReference type="ChEBI" id="CHEBI:15378"/>
        <dbReference type="ChEBI" id="CHEBI:144029"/>
        <dbReference type="ChEBI" id="CHEBI:144051"/>
    </reaction>
    <physiologicalReaction direction="left-to-right" evidence="9">
        <dbReference type="Rhea" id="RHEA:60877"/>
    </physiologicalReaction>
</comment>
<dbReference type="GeneID" id="43593757"/>
<reference evidence="11 12" key="1">
    <citation type="journal article" date="2018" name="IMA Fungus">
        <title>IMA Genome-F 9: Draft genome sequence of Annulohypoxylon stygium, Aspergillus mulundensis, Berkeleyomyces basicola (syn. Thielaviopsis basicola), Ceratocystis smalleyi, two Cercospora beticola strains, Coleophoma cylindrospora, Fusarium fracticaudum, Phialophora cf. hyalina, and Morchella septimelata.</title>
        <authorList>
            <person name="Wingfield B.D."/>
            <person name="Bills G.F."/>
            <person name="Dong Y."/>
            <person name="Huang W."/>
            <person name="Nel W.J."/>
            <person name="Swalarsk-Parry B.S."/>
            <person name="Vaghefi N."/>
            <person name="Wilken P.M."/>
            <person name="An Z."/>
            <person name="de Beer Z.W."/>
            <person name="De Vos L."/>
            <person name="Chen L."/>
            <person name="Duong T.A."/>
            <person name="Gao Y."/>
            <person name="Hammerbacher A."/>
            <person name="Kikkert J.R."/>
            <person name="Li Y."/>
            <person name="Li H."/>
            <person name="Li K."/>
            <person name="Li Q."/>
            <person name="Liu X."/>
            <person name="Ma X."/>
            <person name="Naidoo K."/>
            <person name="Pethybridge S.J."/>
            <person name="Sun J."/>
            <person name="Steenkamp E.T."/>
            <person name="van der Nest M.A."/>
            <person name="van Wyk S."/>
            <person name="Wingfield M.J."/>
            <person name="Xiong C."/>
            <person name="Yue Q."/>
            <person name="Zhang X."/>
        </authorList>
    </citation>
    <scope>NUCLEOTIDE SEQUENCE [LARGE SCALE GENOMIC DNA]</scope>
    <source>
        <strain evidence="11 12">BP 5553</strain>
    </source>
</reference>
<keyword evidence="6" id="KW-0378">Hydrolase</keyword>
<comment type="similarity">
    <text evidence="3">Belongs to the Nudix hydrolase family. NudC subfamily.</text>
</comment>
<dbReference type="Gene3D" id="3.90.79.10">
    <property type="entry name" value="Nucleoside Triphosphate Pyrophosphohydrolase"/>
    <property type="match status" value="1"/>
</dbReference>
<evidence type="ECO:0000259" key="10">
    <source>
        <dbReference type="PROSITE" id="PS51462"/>
    </source>
</evidence>
<organism evidence="11 12">
    <name type="scientific">Venustampulla echinocandica</name>
    <dbReference type="NCBI Taxonomy" id="2656787"/>
    <lineage>
        <taxon>Eukaryota</taxon>
        <taxon>Fungi</taxon>
        <taxon>Dikarya</taxon>
        <taxon>Ascomycota</taxon>
        <taxon>Pezizomycotina</taxon>
        <taxon>Leotiomycetes</taxon>
        <taxon>Helotiales</taxon>
        <taxon>Pleuroascaceae</taxon>
        <taxon>Venustampulla</taxon>
    </lineage>
</organism>
<dbReference type="STRING" id="2656787.A0A370TZI0"/>
<dbReference type="PANTHER" id="PTHR42904:SF6">
    <property type="entry name" value="NAD-CAPPED RNA HYDROLASE NUDT12"/>
    <property type="match status" value="1"/>
</dbReference>
<protein>
    <recommendedName>
        <fullName evidence="4">NAD(+) diphosphatase</fullName>
        <ecNumber evidence="4">3.6.1.22</ecNumber>
    </recommendedName>
</protein>
<evidence type="ECO:0000256" key="4">
    <source>
        <dbReference type="ARBA" id="ARBA00012381"/>
    </source>
</evidence>
<evidence type="ECO:0000313" key="11">
    <source>
        <dbReference type="EMBL" id="RDL40929.1"/>
    </source>
</evidence>
<dbReference type="RefSeq" id="XP_031873585.1">
    <property type="nucleotide sequence ID" value="XM_032009531.1"/>
</dbReference>
<dbReference type="EC" id="3.6.1.22" evidence="4"/>
<keyword evidence="8" id="KW-0520">NAD</keyword>
<dbReference type="InterPro" id="IPR015376">
    <property type="entry name" value="Znr_NADH_PPase"/>
</dbReference>
<proteinExistence type="inferred from homology"/>
<dbReference type="FunFam" id="3.90.79.10:FF:000042">
    <property type="entry name" value="Probable NADH pyrophosphatase"/>
    <property type="match status" value="1"/>
</dbReference>
<evidence type="ECO:0000256" key="6">
    <source>
        <dbReference type="ARBA" id="ARBA00022801"/>
    </source>
</evidence>
<sequence length="421" mass="46348">MPPHPDLPEPAHPDVDSMLTRKFGREIANYFSGSPINRFSFLRADHGFISKALVHPSTSFLLFNNLAPLAKDPTALAYAKYEDVQGLIGGNPFEKTEEELIKQYNSTITLPVVLFLGLDERKKEGFEHGDYKGAPYFAVDVTPRGTVEKEATAVIEEMTKRGPQFIEGRMHMTLNAPEAAIYAQARALLDWNARNPFCAGCGQPTLSVHAGTKRVCPPTDFASLPAATQGDATTVEVKPNERAACVTRTGISNLSFPRTDPTVIMAVVSHDMKRFLLGRQKRWPPHWYSTLAGFCEPGESVEEAVRREVWEESGVHVGRVLIHSTQPWPYPANLMIGAIGQAIPDGEKIHLEHDPELEDAKWFDFDEVREGLRAGTSGLGEPAPEGYVEGNLRLPPPTAIANQLLRAVVSGFLESGELSKI</sequence>
<gene>
    <name evidence="11" type="ORF">BP5553_00908</name>
</gene>
<dbReference type="InterPro" id="IPR049734">
    <property type="entry name" value="NudC-like_C"/>
</dbReference>
<evidence type="ECO:0000256" key="8">
    <source>
        <dbReference type="ARBA" id="ARBA00023027"/>
    </source>
</evidence>
<evidence type="ECO:0000256" key="9">
    <source>
        <dbReference type="ARBA" id="ARBA00023679"/>
    </source>
</evidence>
<dbReference type="GO" id="GO:0046872">
    <property type="term" value="F:metal ion binding"/>
    <property type="evidence" value="ECO:0007669"/>
    <property type="project" value="UniProtKB-KW"/>
</dbReference>
<dbReference type="AlphaFoldDB" id="A0A370TZI0"/>
<dbReference type="PROSITE" id="PS51462">
    <property type="entry name" value="NUDIX"/>
    <property type="match status" value="1"/>
</dbReference>
<dbReference type="GO" id="GO:0019677">
    <property type="term" value="P:NAD+ catabolic process"/>
    <property type="evidence" value="ECO:0007669"/>
    <property type="project" value="TreeGrafter"/>
</dbReference>
<dbReference type="Pfam" id="PF09297">
    <property type="entry name" value="Zn_ribbon_NUD"/>
    <property type="match status" value="1"/>
</dbReference>
<dbReference type="InterPro" id="IPR000086">
    <property type="entry name" value="NUDIX_hydrolase_dom"/>
</dbReference>
<dbReference type="GO" id="GO:0006742">
    <property type="term" value="P:NADP+ catabolic process"/>
    <property type="evidence" value="ECO:0007669"/>
    <property type="project" value="TreeGrafter"/>
</dbReference>
<dbReference type="CDD" id="cd03429">
    <property type="entry name" value="NUDIX_NADH_pyrophosphatase_Nudt13"/>
    <property type="match status" value="1"/>
</dbReference>
<accession>A0A370TZI0</accession>
<comment type="cofactor">
    <cofactor evidence="1">
        <name>Mg(2+)</name>
        <dbReference type="ChEBI" id="CHEBI:18420"/>
    </cofactor>
</comment>
<name>A0A370TZI0_9HELO</name>
<dbReference type="Pfam" id="PF00293">
    <property type="entry name" value="NUDIX"/>
    <property type="match status" value="1"/>
</dbReference>
<dbReference type="InterPro" id="IPR020084">
    <property type="entry name" value="NUDIX_hydrolase_CS"/>
</dbReference>
<keyword evidence="5" id="KW-0479">Metal-binding</keyword>
<dbReference type="GO" id="GO:0035529">
    <property type="term" value="F:NADH pyrophosphatase activity"/>
    <property type="evidence" value="ECO:0007669"/>
    <property type="project" value="TreeGrafter"/>
</dbReference>
<dbReference type="Pfam" id="PF09296">
    <property type="entry name" value="NUDIX-like"/>
    <property type="match status" value="1"/>
</dbReference>
<dbReference type="InterPro" id="IPR050241">
    <property type="entry name" value="NAD-cap_RNA_hydrolase_NudC"/>
</dbReference>
<dbReference type="GO" id="GO:0005777">
    <property type="term" value="C:peroxisome"/>
    <property type="evidence" value="ECO:0007669"/>
    <property type="project" value="TreeGrafter"/>
</dbReference>
<evidence type="ECO:0000256" key="7">
    <source>
        <dbReference type="ARBA" id="ARBA00022842"/>
    </source>
</evidence>
<evidence type="ECO:0000256" key="3">
    <source>
        <dbReference type="ARBA" id="ARBA00009595"/>
    </source>
</evidence>
<dbReference type="SUPFAM" id="SSF55811">
    <property type="entry name" value="Nudix"/>
    <property type="match status" value="1"/>
</dbReference>
<dbReference type="GO" id="GO:0005829">
    <property type="term" value="C:cytosol"/>
    <property type="evidence" value="ECO:0007669"/>
    <property type="project" value="TreeGrafter"/>
</dbReference>
<dbReference type="PROSITE" id="PS00893">
    <property type="entry name" value="NUDIX_BOX"/>
    <property type="match status" value="1"/>
</dbReference>
<dbReference type="Proteomes" id="UP000254866">
    <property type="component" value="Unassembled WGS sequence"/>
</dbReference>
<feature type="domain" description="Nudix hydrolase" evidence="10">
    <location>
        <begin position="257"/>
        <end position="385"/>
    </location>
</feature>
<dbReference type="OrthoDB" id="10249612at2759"/>
<evidence type="ECO:0000256" key="1">
    <source>
        <dbReference type="ARBA" id="ARBA00001946"/>
    </source>
</evidence>
<evidence type="ECO:0000256" key="2">
    <source>
        <dbReference type="ARBA" id="ARBA00001947"/>
    </source>
</evidence>
<comment type="caution">
    <text evidence="11">The sequence shown here is derived from an EMBL/GenBank/DDBJ whole genome shotgun (WGS) entry which is preliminary data.</text>
</comment>